<evidence type="ECO:0000313" key="2">
    <source>
        <dbReference type="Proteomes" id="UP001209878"/>
    </source>
</evidence>
<dbReference type="PANTHER" id="PTHR33776">
    <property type="entry name" value="ENDO/EXONUCLEASE/PHOSPHATASE DOMAIN-CONTAINING PROTEIN"/>
    <property type="match status" value="1"/>
</dbReference>
<reference evidence="1" key="1">
    <citation type="journal article" date="2023" name="Mol. Biol. Evol.">
        <title>Third-Generation Sequencing Reveals the Adaptive Role of the Epigenome in Three Deep-Sea Polychaetes.</title>
        <authorList>
            <person name="Perez M."/>
            <person name="Aroh O."/>
            <person name="Sun Y."/>
            <person name="Lan Y."/>
            <person name="Juniper S.K."/>
            <person name="Young C.R."/>
            <person name="Angers B."/>
            <person name="Qian P.Y."/>
        </authorList>
    </citation>
    <scope>NUCLEOTIDE SEQUENCE</scope>
    <source>
        <strain evidence="1">R07B-5</strain>
    </source>
</reference>
<accession>A0AAD9JZN7</accession>
<dbReference type="PANTHER" id="PTHR33776:SF4">
    <property type="entry name" value="ENDONUCLEASE_EXONUCLEASE_PHOSPHATASE DOMAIN-CONTAINING PROTEIN"/>
    <property type="match status" value="1"/>
</dbReference>
<protein>
    <recommendedName>
        <fullName evidence="3">Endonuclease/exonuclease/phosphatase domain-containing protein</fullName>
    </recommendedName>
</protein>
<organism evidence="1 2">
    <name type="scientific">Ridgeia piscesae</name>
    <name type="common">Tubeworm</name>
    <dbReference type="NCBI Taxonomy" id="27915"/>
    <lineage>
        <taxon>Eukaryota</taxon>
        <taxon>Metazoa</taxon>
        <taxon>Spiralia</taxon>
        <taxon>Lophotrochozoa</taxon>
        <taxon>Annelida</taxon>
        <taxon>Polychaeta</taxon>
        <taxon>Sedentaria</taxon>
        <taxon>Canalipalpata</taxon>
        <taxon>Sabellida</taxon>
        <taxon>Siboglinidae</taxon>
        <taxon>Ridgeia</taxon>
    </lineage>
</organism>
<sequence>MNIIDYLKFKNKQCYIMGDFNINLTNYGSHTETQYYTDAMFQHSFIPLINKPTRISTTTATVIDNIYSNDILGTNYQPYGIMYTDISDHLPIFVLTTQINDPKVDTVIETRIYNEQATTTFKEVFIR</sequence>
<dbReference type="SUPFAM" id="SSF56219">
    <property type="entry name" value="DNase I-like"/>
    <property type="match status" value="1"/>
</dbReference>
<gene>
    <name evidence="1" type="ORF">NP493_1565g00000</name>
</gene>
<dbReference type="Proteomes" id="UP001209878">
    <property type="component" value="Unassembled WGS sequence"/>
</dbReference>
<dbReference type="EMBL" id="JAODUO010001566">
    <property type="protein sequence ID" value="KAK2161675.1"/>
    <property type="molecule type" value="Genomic_DNA"/>
</dbReference>
<proteinExistence type="predicted"/>
<dbReference type="InterPro" id="IPR036691">
    <property type="entry name" value="Endo/exonu/phosph_ase_sf"/>
</dbReference>
<dbReference type="Gene3D" id="3.60.10.10">
    <property type="entry name" value="Endonuclease/exonuclease/phosphatase"/>
    <property type="match status" value="1"/>
</dbReference>
<dbReference type="AlphaFoldDB" id="A0AAD9JZN7"/>
<evidence type="ECO:0008006" key="3">
    <source>
        <dbReference type="Google" id="ProtNLM"/>
    </source>
</evidence>
<comment type="caution">
    <text evidence="1">The sequence shown here is derived from an EMBL/GenBank/DDBJ whole genome shotgun (WGS) entry which is preliminary data.</text>
</comment>
<keyword evidence="2" id="KW-1185">Reference proteome</keyword>
<name>A0AAD9JZN7_RIDPI</name>
<evidence type="ECO:0000313" key="1">
    <source>
        <dbReference type="EMBL" id="KAK2161675.1"/>
    </source>
</evidence>